<protein>
    <submittedName>
        <fullName evidence="2">Unannotated protein</fullName>
    </submittedName>
</protein>
<accession>A0A6J7K8Q4</accession>
<dbReference type="EMBL" id="CAFBNC010000123">
    <property type="protein sequence ID" value="CAB4950682.1"/>
    <property type="molecule type" value="Genomic_DNA"/>
</dbReference>
<evidence type="ECO:0000313" key="2">
    <source>
        <dbReference type="EMBL" id="CAB4950682.1"/>
    </source>
</evidence>
<reference evidence="2" key="1">
    <citation type="submission" date="2020-05" db="EMBL/GenBank/DDBJ databases">
        <authorList>
            <person name="Chiriac C."/>
            <person name="Salcher M."/>
            <person name="Ghai R."/>
            <person name="Kavagutti S V."/>
        </authorList>
    </citation>
    <scope>NUCLEOTIDE SEQUENCE</scope>
</reference>
<keyword evidence="1" id="KW-0812">Transmembrane</keyword>
<organism evidence="2">
    <name type="scientific">freshwater metagenome</name>
    <dbReference type="NCBI Taxonomy" id="449393"/>
    <lineage>
        <taxon>unclassified sequences</taxon>
        <taxon>metagenomes</taxon>
        <taxon>ecological metagenomes</taxon>
    </lineage>
</organism>
<keyword evidence="1" id="KW-0472">Membrane</keyword>
<proteinExistence type="predicted"/>
<name>A0A6J7K8Q4_9ZZZZ</name>
<feature type="transmembrane region" description="Helical" evidence="1">
    <location>
        <begin position="178"/>
        <end position="200"/>
    </location>
</feature>
<sequence>MIRWTLIASIAVNAACQYFDGETTEAVLSVLCVGALLINRRVGAAITAVVYLLTTISAHEYLIMSIAAIVAIFPSPRQMVLLLKVQLTVMWVFTGIAKLHPAFRSGGVFERGPLLFFDHLPIDLVIWGTIVIELIALPVLLWWKPKVAFWVALVFQTSVYVGMFRYRSAWSFEREFSFRLSLLSFEIAVMGAALVVTLLWPRVAAAAPGARRAHAR</sequence>
<feature type="transmembrane region" description="Helical" evidence="1">
    <location>
        <begin position="49"/>
        <end position="73"/>
    </location>
</feature>
<feature type="transmembrane region" description="Helical" evidence="1">
    <location>
        <begin position="120"/>
        <end position="141"/>
    </location>
</feature>
<keyword evidence="1" id="KW-1133">Transmembrane helix</keyword>
<feature type="transmembrane region" description="Helical" evidence="1">
    <location>
        <begin position="147"/>
        <end position="166"/>
    </location>
</feature>
<gene>
    <name evidence="2" type="ORF">UFOPK3733_01856</name>
</gene>
<dbReference type="AlphaFoldDB" id="A0A6J7K8Q4"/>
<evidence type="ECO:0000256" key="1">
    <source>
        <dbReference type="SAM" id="Phobius"/>
    </source>
</evidence>